<dbReference type="InterPro" id="IPR007657">
    <property type="entry name" value="Glycosyltransferase_61"/>
</dbReference>
<dbReference type="PANTHER" id="PTHR20961">
    <property type="entry name" value="GLYCOSYLTRANSFERASE"/>
    <property type="match status" value="1"/>
</dbReference>
<sequence>MEQPESTLSASLHFPMETQISCDHTPPRYDLCSINDTIVLDPTISTFFVAGGYIGNFFHDFNDGFIPLFITINTIFHDRDDVIVVSEAPDWWLVKPGLIFIQIVPIGVEWASDVFFGRVARGLMLQYFEYKIRKEESNLIERYGKDNILVNDPFAAQKQGWDTKVMDIYLKEQNVNLDLVRFKGHMKEAYKKAKKFISKND</sequence>
<dbReference type="GO" id="GO:0016757">
    <property type="term" value="F:glycosyltransferase activity"/>
    <property type="evidence" value="ECO:0007669"/>
    <property type="project" value="InterPro"/>
</dbReference>
<accession>A0A978UMH7</accession>
<evidence type="ECO:0000313" key="1">
    <source>
        <dbReference type="EMBL" id="KAH7516029.1"/>
    </source>
</evidence>
<name>A0A978UMH7_ZIZJJ</name>
<comment type="caution">
    <text evidence="1">The sequence shown here is derived from an EMBL/GenBank/DDBJ whole genome shotgun (WGS) entry which is preliminary data.</text>
</comment>
<gene>
    <name evidence="1" type="ORF">FEM48_Zijuj10G0091200</name>
</gene>
<dbReference type="EMBL" id="JAEACU010000010">
    <property type="protein sequence ID" value="KAH7516029.1"/>
    <property type="molecule type" value="Genomic_DNA"/>
</dbReference>
<reference evidence="1" key="1">
    <citation type="journal article" date="2021" name="Front. Plant Sci.">
        <title>Chromosome-Scale Genome Assembly for Chinese Sour Jujube and Insights Into Its Genome Evolution and Domestication Signature.</title>
        <authorList>
            <person name="Shen L.-Y."/>
            <person name="Luo H."/>
            <person name="Wang X.-L."/>
            <person name="Wang X.-M."/>
            <person name="Qiu X.-J."/>
            <person name="Liu H."/>
            <person name="Zhou S.-S."/>
            <person name="Jia K.-H."/>
            <person name="Nie S."/>
            <person name="Bao Y.-T."/>
            <person name="Zhang R.-G."/>
            <person name="Yun Q.-Z."/>
            <person name="Chai Y.-H."/>
            <person name="Lu J.-Y."/>
            <person name="Li Y."/>
            <person name="Zhao S.-W."/>
            <person name="Mao J.-F."/>
            <person name="Jia S.-G."/>
            <person name="Mao Y.-M."/>
        </authorList>
    </citation>
    <scope>NUCLEOTIDE SEQUENCE</scope>
    <source>
        <strain evidence="1">AT0</strain>
        <tissue evidence="1">Leaf</tissue>
    </source>
</reference>
<organism evidence="1 2">
    <name type="scientific">Ziziphus jujuba var. spinosa</name>
    <dbReference type="NCBI Taxonomy" id="714518"/>
    <lineage>
        <taxon>Eukaryota</taxon>
        <taxon>Viridiplantae</taxon>
        <taxon>Streptophyta</taxon>
        <taxon>Embryophyta</taxon>
        <taxon>Tracheophyta</taxon>
        <taxon>Spermatophyta</taxon>
        <taxon>Magnoliopsida</taxon>
        <taxon>eudicotyledons</taxon>
        <taxon>Gunneridae</taxon>
        <taxon>Pentapetalae</taxon>
        <taxon>rosids</taxon>
        <taxon>fabids</taxon>
        <taxon>Rosales</taxon>
        <taxon>Rhamnaceae</taxon>
        <taxon>Paliureae</taxon>
        <taxon>Ziziphus</taxon>
    </lineage>
</organism>
<proteinExistence type="predicted"/>
<protein>
    <submittedName>
        <fullName evidence="1">Uncharacterized protein</fullName>
    </submittedName>
</protein>
<dbReference type="Proteomes" id="UP000813462">
    <property type="component" value="Unassembled WGS sequence"/>
</dbReference>
<dbReference type="AlphaFoldDB" id="A0A978UMH7"/>
<dbReference type="PANTHER" id="PTHR20961:SF103">
    <property type="entry name" value="PUTATIVE-RELATED"/>
    <property type="match status" value="1"/>
</dbReference>
<evidence type="ECO:0000313" key="2">
    <source>
        <dbReference type="Proteomes" id="UP000813462"/>
    </source>
</evidence>